<dbReference type="AlphaFoldDB" id="A0A9N8VM74"/>
<evidence type="ECO:0000313" key="3">
    <source>
        <dbReference type="EMBL" id="CAG8457631.1"/>
    </source>
</evidence>
<dbReference type="InterPro" id="IPR035899">
    <property type="entry name" value="DBL_dom_sf"/>
</dbReference>
<dbReference type="SUPFAM" id="SSF48065">
    <property type="entry name" value="DBL homology domain (DH-domain)"/>
    <property type="match status" value="1"/>
</dbReference>
<feature type="domain" description="DH" evidence="2">
    <location>
        <begin position="35"/>
        <end position="204"/>
    </location>
</feature>
<feature type="compositionally biased region" description="Low complexity" evidence="1">
    <location>
        <begin position="273"/>
        <end position="336"/>
    </location>
</feature>
<reference evidence="3" key="1">
    <citation type="submission" date="2021-06" db="EMBL/GenBank/DDBJ databases">
        <authorList>
            <person name="Kallberg Y."/>
            <person name="Tangrot J."/>
            <person name="Rosling A."/>
        </authorList>
    </citation>
    <scope>NUCLEOTIDE SEQUENCE</scope>
    <source>
        <strain evidence="3">AZ414A</strain>
    </source>
</reference>
<feature type="compositionally biased region" description="Low complexity" evidence="1">
    <location>
        <begin position="497"/>
        <end position="508"/>
    </location>
</feature>
<organism evidence="3 4">
    <name type="scientific">Diversispora eburnea</name>
    <dbReference type="NCBI Taxonomy" id="1213867"/>
    <lineage>
        <taxon>Eukaryota</taxon>
        <taxon>Fungi</taxon>
        <taxon>Fungi incertae sedis</taxon>
        <taxon>Mucoromycota</taxon>
        <taxon>Glomeromycotina</taxon>
        <taxon>Glomeromycetes</taxon>
        <taxon>Diversisporales</taxon>
        <taxon>Diversisporaceae</taxon>
        <taxon>Diversispora</taxon>
    </lineage>
</organism>
<feature type="region of interest" description="Disordered" evidence="1">
    <location>
        <begin position="469"/>
        <end position="508"/>
    </location>
</feature>
<dbReference type="Gene3D" id="2.30.29.30">
    <property type="entry name" value="Pleckstrin-homology domain (PH domain)/Phosphotyrosine-binding domain (PTB)"/>
    <property type="match status" value="1"/>
</dbReference>
<dbReference type="EMBL" id="CAJVPK010000137">
    <property type="protein sequence ID" value="CAG8457631.1"/>
    <property type="molecule type" value="Genomic_DNA"/>
</dbReference>
<dbReference type="InterPro" id="IPR000219">
    <property type="entry name" value="DH_dom"/>
</dbReference>
<dbReference type="OrthoDB" id="6244550at2759"/>
<evidence type="ECO:0000259" key="2">
    <source>
        <dbReference type="PROSITE" id="PS50010"/>
    </source>
</evidence>
<proteinExistence type="predicted"/>
<dbReference type="PROSITE" id="PS50010">
    <property type="entry name" value="DH_2"/>
    <property type="match status" value="1"/>
</dbReference>
<name>A0A9N8VM74_9GLOM</name>
<feature type="compositionally biased region" description="Polar residues" evidence="1">
    <location>
        <begin position="359"/>
        <end position="379"/>
    </location>
</feature>
<feature type="region of interest" description="Disordered" evidence="1">
    <location>
        <begin position="273"/>
        <end position="384"/>
    </location>
</feature>
<protein>
    <submittedName>
        <fullName evidence="3">11958_t:CDS:1</fullName>
    </submittedName>
</protein>
<gene>
    <name evidence="3" type="ORF">DEBURN_LOCUS2500</name>
</gene>
<dbReference type="GO" id="GO:0005085">
    <property type="term" value="F:guanyl-nucleotide exchange factor activity"/>
    <property type="evidence" value="ECO:0007669"/>
    <property type="project" value="InterPro"/>
</dbReference>
<accession>A0A9N8VM74</accession>
<sequence length="908" mass="103712">MTDFRKNLGVDATSASPKSLNLSSNSMIIQKSQPNPMNPIKFLEETEEEYLEDLKCFIERVITCWNDGNPPPPELDIMFRFINDISKKSKSFRLRLLNAIETQTTQNLVNTITKWIDEIEEQYSDYCKEYRKGVDIWPEVEGNTSLQGILNVTPITLESLLDIPLKRISYYKKIYMRLSKTPELGKYQSSLKAANKKIQAIIDLEKKSKASPKPRIPMTPKNNSLQESKTVKTVQNTENFNANSNANSNVNSNMNSKTNPNVNFYMSLNPNPANSNMNFNTNSKTNPNPIANSNFIPNTNANYNPNLNVNYDTNPNKNPRTNSNTNPDTNSNTKGVKSAKDAKGAKDSKDDKDVLDANSDINSLNSSQDFKNLHSQNDPMSGKKGLESEILKDFLNWNLPNDSISIDFENLDLSNDSISVNSTELKSNQPVIHLKDSLNLTNNSISVNSKDKKEFESIQSEIHLKDSKNLNLPNDSILENSEDKKKLDSNQSEKDSQNLNLSNSSISSNSEDKKEFEYIQSETLLKFFSEQTNENSKDSQPNSDSDSIINSFEKKSVKSNKKQKIKKLSPLQEFQLKLDTSKVMDLFTNKPKKIKVELEPPHLPFKRELILSKEFLVIFPNDEQPESQPQKFRRHLFLFTDLLLICKKSNSSEQKISGKEFSLNYPPLSGRHLSISNDGNKKKNQAPKRINSSYSSSLILNDDSKKIGNNNTESSVMNIKKISNIGSLRINAKNYLRKSPSRKSSQSAREISRNREITQHMKSPIPKFIIDESIIYKKTLHQSFFCDVKYYTNNGNYESITNDKDDEYTVELRLTDTYQICLIAILEKNDEILLQKFINSKNSSIKKESLFRVNIRIIRDIDECAEIFRISLSTPHETERFSIQMMESKCKLTLPNEIRDKILIDSFE</sequence>
<dbReference type="Proteomes" id="UP000789706">
    <property type="component" value="Unassembled WGS sequence"/>
</dbReference>
<evidence type="ECO:0000313" key="4">
    <source>
        <dbReference type="Proteomes" id="UP000789706"/>
    </source>
</evidence>
<feature type="compositionally biased region" description="Polar residues" evidence="1">
    <location>
        <begin position="469"/>
        <end position="479"/>
    </location>
</feature>
<comment type="caution">
    <text evidence="3">The sequence shown here is derived from an EMBL/GenBank/DDBJ whole genome shotgun (WGS) entry which is preliminary data.</text>
</comment>
<dbReference type="InterPro" id="IPR011993">
    <property type="entry name" value="PH-like_dom_sf"/>
</dbReference>
<evidence type="ECO:0000256" key="1">
    <source>
        <dbReference type="SAM" id="MobiDB-lite"/>
    </source>
</evidence>
<feature type="compositionally biased region" description="Basic and acidic residues" evidence="1">
    <location>
        <begin position="481"/>
        <end position="496"/>
    </location>
</feature>
<feature type="compositionally biased region" description="Basic and acidic residues" evidence="1">
    <location>
        <begin position="338"/>
        <end position="355"/>
    </location>
</feature>
<feature type="compositionally biased region" description="Polar residues" evidence="1">
    <location>
        <begin position="220"/>
        <end position="229"/>
    </location>
</feature>
<dbReference type="Gene3D" id="1.20.900.10">
    <property type="entry name" value="Dbl homology (DH) domain"/>
    <property type="match status" value="1"/>
</dbReference>
<feature type="region of interest" description="Disordered" evidence="1">
    <location>
        <begin position="209"/>
        <end position="229"/>
    </location>
</feature>
<keyword evidence="4" id="KW-1185">Reference proteome</keyword>